<gene>
    <name evidence="2" type="primary">U4.5</name>
</gene>
<reference evidence="2" key="3">
    <citation type="journal article" date="2014" name="J. Virol.">
        <title>Comparative genome analysis of four elephant endotheliotropic herpesviruses, EEHV3, EEHV4, EEHV5, and EEHV6, from cases of hemorrhagic disease or viremia.</title>
        <authorList>
            <person name="Zong JC"/>
            <person name="Latimer EM"/>
            <person name="Long SY"/>
            <person name="Richman LK"/>
            <person name="Heaggans SY"/>
            <person name="Hayward GS."/>
        </authorList>
    </citation>
    <scope>NUCLEOTIDE SEQUENCE</scope>
    <source>
        <strain evidence="2">Nyah NAP97</strain>
    </source>
</reference>
<dbReference type="Proteomes" id="UP001162024">
    <property type="component" value="Segment"/>
</dbReference>
<reference evidence="2" key="5">
    <citation type="journal article" date="2016" name="MSphere">
        <title>Complete Genome Sequence of Elephant Endotheliotropic Herpesvirus 4, the First Example of a GC-Rich Branch Proboscivirus.</title>
        <authorList>
            <person name="Ling P.D."/>
            <person name="Long S.Y."/>
            <person name="Fuery A."/>
            <person name="Peng R.S."/>
            <person name="Heaggans S.Y."/>
            <person name="Qin X."/>
            <person name="Worley K.C."/>
            <person name="Dugan S."/>
            <person name="Hayward G.S."/>
        </authorList>
    </citation>
    <scope>NUCLEOTIDE SEQUENCE</scope>
    <source>
        <strain evidence="2">Nyah NAP97</strain>
    </source>
</reference>
<reference evidence="2" key="1">
    <citation type="journal article" date="2009" name="Vet. Pathol.">
        <title>Clinico-pathologic features of fatal disease attributed to new variants of endotheliotropic herpesviruses in two Asian elephants (Elephas maximus).</title>
        <authorList>
            <person name="Garner M.M."/>
            <person name="Helmick K."/>
            <person name="Ochsenreiter J."/>
            <person name="Richman L.K."/>
            <person name="Latimer E."/>
            <person name="Wise A.G."/>
            <person name="Maes R.K."/>
            <person name="Kiupel M."/>
            <person name="Nordhausen R.W."/>
            <person name="Zong J.C."/>
            <person name="Hayward G.S."/>
        </authorList>
    </citation>
    <scope>NUCLEOTIDE SEQUENCE</scope>
    <source>
        <strain evidence="2">Nyah NAP97</strain>
    </source>
</reference>
<evidence type="ECO:0000313" key="2">
    <source>
        <dbReference type="EMBL" id="QOE74415.1"/>
    </source>
</evidence>
<accession>A0A866VSI0</accession>
<dbReference type="EMBL" id="MN373268">
    <property type="protein sequence ID" value="QOE74415.1"/>
    <property type="molecule type" value="Genomic_DNA"/>
</dbReference>
<evidence type="ECO:0000256" key="1">
    <source>
        <dbReference type="SAM" id="MobiDB-lite"/>
    </source>
</evidence>
<dbReference type="GeneID" id="80541532"/>
<dbReference type="RefSeq" id="YP_010802749.1">
    <property type="nucleotide sequence ID" value="NC_077039.1"/>
</dbReference>
<keyword evidence="3" id="KW-1185">Reference proteome</keyword>
<protein>
    <submittedName>
        <fullName evidence="2">Protein ORF-B</fullName>
    </submittedName>
</protein>
<organism evidence="2 3">
    <name type="scientific">Elephant endotheliotropic herpesvirus 3A</name>
    <dbReference type="NCBI Taxonomy" id="1329409"/>
    <lineage>
        <taxon>Viruses</taxon>
        <taxon>Duplodnaviria</taxon>
        <taxon>Heunggongvirae</taxon>
        <taxon>Peploviricota</taxon>
        <taxon>Herviviricetes</taxon>
        <taxon>Herpesvirales</taxon>
        <taxon>Orthoherpesviridae</taxon>
        <taxon>Betaherpesvirinae</taxon>
        <taxon>Proboscivirus</taxon>
        <taxon>Elephant endotheliotropic herpesvirus 3</taxon>
    </lineage>
</organism>
<sequence>MEIDEESPPSSSSSSGASTPPPLPPRSELAPGFPIPGAIATVFPSKFFIKSIPLPSDYSETVYADDFYFDEVTYLVTKHITFTESKAPILDLDGTVVIRNLKRKRLGAGDRGGSSSSLASRRRRAVETENDRRQEQQEQQERQQRRPQASASSTTIDRAVVKLPVGTLSIQQISTVRLLTCDGILFIKGLDFASDAMLWHILCSFLNRRPNTNYLCYCNFTTFSNILLTMNYRGKVNRYLLMVNKLLAMGYYIVGNFNYVTPDSSMLGYLGDVITAQVVAWSRLSRMAATSDSPKIAEAFRCIRNVLTVKWLRIDRTELASDPIYRTLLAHERLIAGIFCDCPVCRPPPRELNAHRALTVKNWGYRNAHGLARDPNVDFRTRWNLAKKDCPEMPRLMHAINVPTICRGLQKDRYLTQFYKFQNVTRFHVLTHTCGLAVDDLLFFQWYNEFLFLYFLRLYLARCIKLDYTRAVSMYTYYLKSFRHLVYEVSCGPCVHPSVGDLCGDLGAMLETLNADTSMTTLLKEICKFNRIVREPKHGWLFPRGMRDDTGVQGKVLVEYLLREKFPNIREDDPVLEHVGSLRSKVLNETLQITFNEFSLRQLERSMWLQDVVAGPP</sequence>
<feature type="compositionally biased region" description="Basic and acidic residues" evidence="1">
    <location>
        <begin position="125"/>
        <end position="144"/>
    </location>
</feature>
<feature type="region of interest" description="Disordered" evidence="1">
    <location>
        <begin position="1"/>
        <end position="31"/>
    </location>
</feature>
<feature type="compositionally biased region" description="Low complexity" evidence="1">
    <location>
        <begin position="8"/>
        <end position="18"/>
    </location>
</feature>
<reference evidence="2" key="2">
    <citation type="journal article" date="2013" name="Genome Announc.">
        <title>Complete Genome Sequence of Elephant Endotheliotropic Herpesvirus 1A.</title>
        <authorList>
            <person name="Ling P.D."/>
            <person name="Reid J.G."/>
            <person name="Qin X."/>
            <person name="Muzny D.M."/>
            <person name="Gibbs R."/>
            <person name="Petrosino J."/>
            <person name="Peng R."/>
            <person name="Zong J.C."/>
            <person name="Heaggans S.Y."/>
            <person name="Hayward G.S."/>
        </authorList>
    </citation>
    <scope>NUCLEOTIDE SEQUENCE</scope>
    <source>
        <strain evidence="2">Nyah NAP97</strain>
    </source>
</reference>
<reference evidence="2" key="4">
    <citation type="journal article" date="2016" name="ILAR J">
        <title>Review of Elephant Endotheliotropic Herpesviruses and Acute Hemorrhagic Disease.</title>
        <authorList>
            <person name="Long S.Y."/>
            <person name="Latimer E.M."/>
            <person name="Hayward G.S."/>
        </authorList>
    </citation>
    <scope>NUCLEOTIDE SEQUENCE</scope>
    <source>
        <strain evidence="2">Nyah NAP97</strain>
    </source>
</reference>
<evidence type="ECO:0000313" key="3">
    <source>
        <dbReference type="Proteomes" id="UP001162024"/>
    </source>
</evidence>
<name>A0A866VSI0_9BETA</name>
<proteinExistence type="predicted"/>
<feature type="region of interest" description="Disordered" evidence="1">
    <location>
        <begin position="106"/>
        <end position="153"/>
    </location>
</feature>
<reference evidence="2" key="7">
    <citation type="submission" date="2019-08" db="EMBL/GenBank/DDBJ databases">
        <title>Complete Genome Assembly and Annotation of EEHV3A the First Example of a GC-Branch African Elephant Endotheliotrophic Herpesvirus Associated with Lethal Hemorrhagic Disease.</title>
        <authorList>
            <person name="Tan J."/>
            <person name="Ling P.D."/>
            <person name="Worley K."/>
            <person name="Proudfoot J."/>
            <person name="Bowman M."/>
            <person name="Qin X."/>
            <person name="Latimer E.M."/>
            <person name="Holder K."/>
            <person name="Fayette M."/>
            <person name="Nodolf S."/>
            <person name="Heaggans S.Y."/>
            <person name="Zong J.-C."/>
            <person name="Pearson V.R."/>
            <person name="Hayward G.S."/>
        </authorList>
    </citation>
    <scope>NUCLEOTIDE SEQUENCE</scope>
    <source>
        <strain evidence="2">Nyah NAP97</strain>
    </source>
</reference>
<dbReference type="KEGG" id="vg:80541532"/>
<reference evidence="2" key="6">
    <citation type="journal article" date="2016" name="MSphere">
        <title>Comparison of the Gene Coding Contents and Other Unusual Features of the GC-Rich and AT-Rich Branch Probosciviruses.</title>
        <authorList>
            <person name="Ling P.D."/>
            <person name="Long S.Y."/>
            <person name="Zong J.C."/>
            <person name="Heaggans S.Y."/>
            <person name="Qin X."/>
            <person name="Hayward G.S."/>
        </authorList>
    </citation>
    <scope>NUCLEOTIDE SEQUENCE</scope>
    <source>
        <strain evidence="2">Nyah NAP97</strain>
    </source>
</reference>